<gene>
    <name evidence="2" type="ORF">DS745_12105</name>
</gene>
<dbReference type="EMBL" id="QOUX01000039">
    <property type="protein sequence ID" value="RXJ00270.1"/>
    <property type="molecule type" value="Genomic_DNA"/>
</dbReference>
<accession>A0A4Q0VRQ5</accession>
<dbReference type="Proteomes" id="UP000290649">
    <property type="component" value="Unassembled WGS sequence"/>
</dbReference>
<dbReference type="InterPro" id="IPR023908">
    <property type="entry name" value="xxxLxxG_rpt"/>
</dbReference>
<dbReference type="SUPFAM" id="SSF111474">
    <property type="entry name" value="Coronavirus S2 glycoprotein"/>
    <property type="match status" value="1"/>
</dbReference>
<dbReference type="InterPro" id="IPR043473">
    <property type="entry name" value="S2_sf_CoV"/>
</dbReference>
<keyword evidence="3" id="KW-1185">Reference proteome</keyword>
<reference evidence="2 3" key="1">
    <citation type="journal article" date="2019" name="Int. J. Syst. Evol. Microbiol.">
        <title>Anaerobacillus alkaliphilus sp. nov., a novel alkaliphilic and moderately halophilic bacterium.</title>
        <authorList>
            <person name="Borsodi A.K."/>
            <person name="Aszalos J.M."/>
            <person name="Bihari P."/>
            <person name="Nagy I."/>
            <person name="Schumann P."/>
            <person name="Sproer C."/>
            <person name="Kovacs A.L."/>
            <person name="Boka K."/>
            <person name="Dobosy P."/>
            <person name="Ovari M."/>
            <person name="Szili-Kovacs T."/>
            <person name="Toth E."/>
        </authorList>
    </citation>
    <scope>NUCLEOTIDE SEQUENCE [LARGE SCALE GENOMIC DNA]</scope>
    <source>
        <strain evidence="2 3">B16-10</strain>
    </source>
</reference>
<proteinExistence type="predicted"/>
<name>A0A4Q0VRQ5_9BACI</name>
<evidence type="ECO:0000256" key="1">
    <source>
        <dbReference type="SAM" id="SignalP"/>
    </source>
</evidence>
<evidence type="ECO:0000313" key="2">
    <source>
        <dbReference type="EMBL" id="RXJ00270.1"/>
    </source>
</evidence>
<evidence type="ECO:0000313" key="3">
    <source>
        <dbReference type="Proteomes" id="UP000290649"/>
    </source>
</evidence>
<dbReference type="NCBIfam" id="TIGR03057">
    <property type="entry name" value="xxxLxxG_by_4"/>
    <property type="match status" value="3"/>
</dbReference>
<feature type="signal peptide" evidence="1">
    <location>
        <begin position="1"/>
        <end position="26"/>
    </location>
</feature>
<dbReference type="AlphaFoldDB" id="A0A4Q0VRQ5"/>
<organism evidence="2 3">
    <name type="scientific">Anaerobacillus alkaliphilus</name>
    <dbReference type="NCBI Taxonomy" id="1548597"/>
    <lineage>
        <taxon>Bacteria</taxon>
        <taxon>Bacillati</taxon>
        <taxon>Bacillota</taxon>
        <taxon>Bacilli</taxon>
        <taxon>Bacillales</taxon>
        <taxon>Bacillaceae</taxon>
        <taxon>Anaerobacillus</taxon>
    </lineage>
</organism>
<dbReference type="OrthoDB" id="9815841at2"/>
<feature type="chain" id="PRO_5038338927" evidence="1">
    <location>
        <begin position="27"/>
        <end position="612"/>
    </location>
</feature>
<keyword evidence="1" id="KW-0732">Signal</keyword>
<protein>
    <submittedName>
        <fullName evidence="2">YhgE/Pip domain-containing protein</fullName>
    </submittedName>
</protein>
<comment type="caution">
    <text evidence="2">The sequence shown here is derived from an EMBL/GenBank/DDBJ whole genome shotgun (WGS) entry which is preliminary data.</text>
</comment>
<sequence>MLMRKKRFMIVVLALMLILPAFLVDANQSTSTSVEKVVAEKAEGELASKDEVVYANLHANGELHEIYVVNILEVIKAGTILDYGKYSSVTNLTDLSEIEQVDGTVLIDAPEGKYYYQGNMKESGQLPWDIKVSYLLDGTVLSPEELAGKDGHVEINIFTSANENADRVFFENYLLQVSLTLDPDIFRNIETNDGMTVNVGKNKQITFSVMPDRDAKLIIQADAVDFELQGIEIAAIPMSMSIDTPDIDEMTEDMKTLTSAIKELNEGVGKLNDGVTELNDGVTSLRNGSKQYQDGMTSISDASGELVDASDAINEALATISHSLTNSEGMDLTELKNLPGGLSQIANGLNETANGLSTLRENYTVVYQTLDSAIMAIPQYQITEQDIHGLYQSGANKVVVDQLVETYTAALTARATYSAVKEGFDAVHVTLQKVSGAINEMGGSLTSIANGLSSSLENMDDENSFAQLQEGLETLAINYREFHAGLVSYTGGVGQLSNSYNELHAGIIELSGGTAELEDGVGELYDGTNELYDATKDLPDQMQEEIDSMIAEYDRSDFEAVSFVSSENEKINSVQFVIKTESIKKVELETSKIEVVEEKGFWARLVQLFSRG</sequence>
<dbReference type="Gene3D" id="1.10.287.950">
    <property type="entry name" value="Methyl-accepting chemotaxis protein"/>
    <property type="match status" value="2"/>
</dbReference>